<evidence type="ECO:0000256" key="14">
    <source>
        <dbReference type="ARBA" id="ARBA00023136"/>
    </source>
</evidence>
<keyword evidence="4" id="KW-0723">Serine/threonine-protein kinase</keyword>
<dbReference type="InterPro" id="IPR013210">
    <property type="entry name" value="LRR_N_plant-typ"/>
</dbReference>
<keyword evidence="9" id="KW-0677">Repeat</keyword>
<dbReference type="FunFam" id="1.10.510.10:FF:000198">
    <property type="entry name" value="receptor protein kinase TMK1"/>
    <property type="match status" value="1"/>
</dbReference>
<dbReference type="InterPro" id="IPR032675">
    <property type="entry name" value="LRR_dom_sf"/>
</dbReference>
<dbReference type="InterPro" id="IPR011009">
    <property type="entry name" value="Kinase-like_dom_sf"/>
</dbReference>
<feature type="non-terminal residue" evidence="25">
    <location>
        <position position="1"/>
    </location>
</feature>
<dbReference type="GO" id="GO:0005524">
    <property type="term" value="F:ATP binding"/>
    <property type="evidence" value="ECO:0007669"/>
    <property type="project" value="UniProtKB-UniRule"/>
</dbReference>
<dbReference type="Pfam" id="PF08263">
    <property type="entry name" value="LRRNT_2"/>
    <property type="match status" value="2"/>
</dbReference>
<evidence type="ECO:0000256" key="23">
    <source>
        <dbReference type="SAM" id="SignalP"/>
    </source>
</evidence>
<dbReference type="SUPFAM" id="SSF56112">
    <property type="entry name" value="Protein kinase-like (PK-like)"/>
    <property type="match status" value="1"/>
</dbReference>
<comment type="catalytic activity">
    <reaction evidence="19">
        <text>L-seryl-[protein] + ATP = O-phospho-L-seryl-[protein] + ADP + H(+)</text>
        <dbReference type="Rhea" id="RHEA:17989"/>
        <dbReference type="Rhea" id="RHEA-COMP:9863"/>
        <dbReference type="Rhea" id="RHEA-COMP:11604"/>
        <dbReference type="ChEBI" id="CHEBI:15378"/>
        <dbReference type="ChEBI" id="CHEBI:29999"/>
        <dbReference type="ChEBI" id="CHEBI:30616"/>
        <dbReference type="ChEBI" id="CHEBI:83421"/>
        <dbReference type="ChEBI" id="CHEBI:456216"/>
        <dbReference type="EC" id="2.7.11.1"/>
    </reaction>
</comment>
<keyword evidence="7 22" id="KW-0812">Transmembrane</keyword>
<keyword evidence="11" id="KW-0418">Kinase</keyword>
<dbReference type="PROSITE" id="PS00107">
    <property type="entry name" value="PROTEIN_KINASE_ATP"/>
    <property type="match status" value="1"/>
</dbReference>
<evidence type="ECO:0000256" key="5">
    <source>
        <dbReference type="ARBA" id="ARBA00022614"/>
    </source>
</evidence>
<evidence type="ECO:0000256" key="15">
    <source>
        <dbReference type="ARBA" id="ARBA00023157"/>
    </source>
</evidence>
<dbReference type="EC" id="2.7.11.1" evidence="3"/>
<keyword evidence="5" id="KW-0433">Leucine-rich repeat</keyword>
<dbReference type="GO" id="GO:0004674">
    <property type="term" value="F:protein serine/threonine kinase activity"/>
    <property type="evidence" value="ECO:0007669"/>
    <property type="project" value="UniProtKB-KW"/>
</dbReference>
<dbReference type="InterPro" id="IPR001611">
    <property type="entry name" value="Leu-rich_rpt"/>
</dbReference>
<dbReference type="Gene3D" id="3.30.200.20">
    <property type="entry name" value="Phosphorylase Kinase, domain 1"/>
    <property type="match status" value="1"/>
</dbReference>
<proteinExistence type="inferred from homology"/>
<evidence type="ECO:0000259" key="24">
    <source>
        <dbReference type="PROSITE" id="PS50011"/>
    </source>
</evidence>
<dbReference type="InterPro" id="IPR052422">
    <property type="entry name" value="Auxin_Ser/Thr_Kinase"/>
</dbReference>
<evidence type="ECO:0000256" key="8">
    <source>
        <dbReference type="ARBA" id="ARBA00022729"/>
    </source>
</evidence>
<dbReference type="InterPro" id="IPR001245">
    <property type="entry name" value="Ser-Thr/Tyr_kinase_cat_dom"/>
</dbReference>
<evidence type="ECO:0000256" key="7">
    <source>
        <dbReference type="ARBA" id="ARBA00022692"/>
    </source>
</evidence>
<dbReference type="Pfam" id="PF00560">
    <property type="entry name" value="LRR_1"/>
    <property type="match status" value="2"/>
</dbReference>
<comment type="subcellular location">
    <subcellularLocation>
        <location evidence="1">Membrane</location>
        <topology evidence="1">Single-pass membrane protein</topology>
    </subcellularLocation>
</comment>
<feature type="compositionally biased region" description="Polar residues" evidence="21">
    <location>
        <begin position="494"/>
        <end position="506"/>
    </location>
</feature>
<keyword evidence="14 22" id="KW-0472">Membrane</keyword>
<dbReference type="CDD" id="cd14066">
    <property type="entry name" value="STKc_IRAK"/>
    <property type="match status" value="1"/>
</dbReference>
<dbReference type="InterPro" id="IPR017441">
    <property type="entry name" value="Protein_kinase_ATP_BS"/>
</dbReference>
<dbReference type="OMA" id="FCLEIPG"/>
<feature type="domain" description="Protein kinase" evidence="24">
    <location>
        <begin position="624"/>
        <end position="905"/>
    </location>
</feature>
<evidence type="ECO:0000256" key="16">
    <source>
        <dbReference type="ARBA" id="ARBA00023170"/>
    </source>
</evidence>
<evidence type="ECO:0000313" key="25">
    <source>
        <dbReference type="EMBL" id="KAH9313642.1"/>
    </source>
</evidence>
<evidence type="ECO:0000256" key="1">
    <source>
        <dbReference type="ARBA" id="ARBA00004167"/>
    </source>
</evidence>
<dbReference type="Pfam" id="PF07714">
    <property type="entry name" value="PK_Tyr_Ser-Thr"/>
    <property type="match status" value="1"/>
</dbReference>
<reference evidence="25 26" key="1">
    <citation type="journal article" date="2021" name="Nat. Plants">
        <title>The Taxus genome provides insights into paclitaxel biosynthesis.</title>
        <authorList>
            <person name="Xiong X."/>
            <person name="Gou J."/>
            <person name="Liao Q."/>
            <person name="Li Y."/>
            <person name="Zhou Q."/>
            <person name="Bi G."/>
            <person name="Li C."/>
            <person name="Du R."/>
            <person name="Wang X."/>
            <person name="Sun T."/>
            <person name="Guo L."/>
            <person name="Liang H."/>
            <person name="Lu P."/>
            <person name="Wu Y."/>
            <person name="Zhang Z."/>
            <person name="Ro D.K."/>
            <person name="Shang Y."/>
            <person name="Huang S."/>
            <person name="Yan J."/>
        </authorList>
    </citation>
    <scope>NUCLEOTIDE SEQUENCE [LARGE SCALE GENOMIC DNA]</scope>
    <source>
        <strain evidence="25">Ta-2019</strain>
    </source>
</reference>
<dbReference type="FunFam" id="3.30.200.20:FF:000226">
    <property type="entry name" value="receptor protein kinase TMK1"/>
    <property type="match status" value="1"/>
</dbReference>
<dbReference type="Gene3D" id="1.10.510.10">
    <property type="entry name" value="Transferase(Phosphotransferase) domain 1"/>
    <property type="match status" value="1"/>
</dbReference>
<feature type="binding site" evidence="20">
    <location>
        <position position="652"/>
    </location>
    <ligand>
        <name>ATP</name>
        <dbReference type="ChEBI" id="CHEBI:30616"/>
    </ligand>
</feature>
<evidence type="ECO:0000256" key="11">
    <source>
        <dbReference type="ARBA" id="ARBA00022777"/>
    </source>
</evidence>
<dbReference type="Gene3D" id="3.80.10.10">
    <property type="entry name" value="Ribonuclease Inhibitor"/>
    <property type="match status" value="2"/>
</dbReference>
<feature type="transmembrane region" description="Helical" evidence="22">
    <location>
        <begin position="518"/>
        <end position="541"/>
    </location>
</feature>
<keyword evidence="13 22" id="KW-1133">Transmembrane helix</keyword>
<dbReference type="PANTHER" id="PTHR47986">
    <property type="entry name" value="OSJNBA0070M12.3 PROTEIN"/>
    <property type="match status" value="1"/>
</dbReference>
<evidence type="ECO:0000256" key="10">
    <source>
        <dbReference type="ARBA" id="ARBA00022741"/>
    </source>
</evidence>
<keyword evidence="16" id="KW-0675">Receptor</keyword>
<evidence type="ECO:0000256" key="6">
    <source>
        <dbReference type="ARBA" id="ARBA00022679"/>
    </source>
</evidence>
<name>A0AA38LAK2_TAXCH</name>
<keyword evidence="26" id="KW-1185">Reference proteome</keyword>
<evidence type="ECO:0000256" key="20">
    <source>
        <dbReference type="PROSITE-ProRule" id="PRU10141"/>
    </source>
</evidence>
<evidence type="ECO:0000256" key="2">
    <source>
        <dbReference type="ARBA" id="ARBA00008684"/>
    </source>
</evidence>
<dbReference type="SMART" id="SM00369">
    <property type="entry name" value="LRR_TYP"/>
    <property type="match status" value="3"/>
</dbReference>
<dbReference type="FunFam" id="3.80.10.10:FF:000129">
    <property type="entry name" value="Leucine-rich repeat receptor-like kinase"/>
    <property type="match status" value="1"/>
</dbReference>
<dbReference type="PANTHER" id="PTHR47986:SF34">
    <property type="entry name" value="RECEPTOR-LIKE KINASE TMK2"/>
    <property type="match status" value="1"/>
</dbReference>
<dbReference type="FunFam" id="3.80.10.10:FF:000190">
    <property type="entry name" value="Receptor-like kinase TMK4"/>
    <property type="match status" value="1"/>
</dbReference>
<dbReference type="Proteomes" id="UP000824469">
    <property type="component" value="Unassembled WGS sequence"/>
</dbReference>
<feature type="region of interest" description="Disordered" evidence="21">
    <location>
        <begin position="576"/>
        <end position="600"/>
    </location>
</feature>
<keyword evidence="15" id="KW-1015">Disulfide bond</keyword>
<evidence type="ECO:0000256" key="19">
    <source>
        <dbReference type="ARBA" id="ARBA00048679"/>
    </source>
</evidence>
<evidence type="ECO:0000256" key="4">
    <source>
        <dbReference type="ARBA" id="ARBA00022527"/>
    </source>
</evidence>
<sequence>MRTSNGGELLRRLVLFCCMLTFHFSVQAATDPGDAAVMDKLANGLQVNSAWGWIAGTDPCTWKNVACNNDRVTGINIQNEKISGELPDDFNSLSSLKQISFQNNQLSGPLPTFKGLSNLQSAYLGSNNFTFVPADFFNGLTNLQEISMEKNSFAPWSIPADMKDLTALTQFTAANAHISGEIPGFLGDGTLPSLQMLRLSYNNLSGEIPASFNGSNSLQVLLLNNQNDGAVSNLGGSIEALGSLTQLTQLWIHVNKFTGPIPDFKSDSLFDLQLRDNEFTGPVPDSLFHLTSLKNISLKNNALQGPFPSFKASVITDTNGNENTNNFCLSSPGVACDSRINVLLSFAGAVGYPYDLATNWMGNNPCANWQGVICDSNGNITSLNFPKQQLKGTISPALENLTSVQNIILNNNELMGSIPEGLAKLPYLKKLDVTNNSLSGIIPVFPSGVMLLKDGNLNLGRSTPSSPGSSSPGSSSPGSSPPGSTLPGGANAPDGSTNAENGTRTGSKSKKSSSNTGVIAGAIGGVVAAICVGAVICCFVIKRRRRGLNRVQSPNTVVIHPPRTGSSDRELLKITIGPNGTSTAAGSEVHSRTSSGPSGSDLHVVEAGSMVISIQVLRDVTDNFSENNVLGRGGFGVVYKGELHDGTKIAVKRMEGGVVSSKGLNEFQAEIAVLTKVRHRHLVALLGYCVDGNEKLLVYEYMPQGPLSQHLFDWAQTGISPLDWKQRLTIALDVARGVEYLHSLAQKSFIHRDLKPSNILLGDDMRAKVSDFGLVKLAPEGKYSVETKLAGTFGYLAPEYAVTGRVTTKVDVFSFGVVLMELITGRKALDETQPEESMHLVTWFRRVYLSRDTFRKAIDPVLGEITDETFQGICTVAELAGHCTVREPSQRPDMGHAVNVLSPLVEQWKPTDIDGDDCYGIDLDMTLPQALRKWQAFEGGSSIMDDDSRSLDNTLASIPNKPMGFAESFTSADCR</sequence>
<keyword evidence="12 20" id="KW-0067">ATP-binding</keyword>
<keyword evidence="17" id="KW-0325">Glycoprotein</keyword>
<comment type="catalytic activity">
    <reaction evidence="18">
        <text>L-threonyl-[protein] + ATP = O-phospho-L-threonyl-[protein] + ADP + H(+)</text>
        <dbReference type="Rhea" id="RHEA:46608"/>
        <dbReference type="Rhea" id="RHEA-COMP:11060"/>
        <dbReference type="Rhea" id="RHEA-COMP:11605"/>
        <dbReference type="ChEBI" id="CHEBI:15378"/>
        <dbReference type="ChEBI" id="CHEBI:30013"/>
        <dbReference type="ChEBI" id="CHEBI:30616"/>
        <dbReference type="ChEBI" id="CHEBI:61977"/>
        <dbReference type="ChEBI" id="CHEBI:456216"/>
        <dbReference type="EC" id="2.7.11.1"/>
    </reaction>
</comment>
<dbReference type="GO" id="GO:0016020">
    <property type="term" value="C:membrane"/>
    <property type="evidence" value="ECO:0007669"/>
    <property type="project" value="UniProtKB-SubCell"/>
</dbReference>
<dbReference type="SUPFAM" id="SSF52058">
    <property type="entry name" value="L domain-like"/>
    <property type="match status" value="1"/>
</dbReference>
<gene>
    <name evidence="25" type="ORF">KI387_022269</name>
</gene>
<evidence type="ECO:0000256" key="12">
    <source>
        <dbReference type="ARBA" id="ARBA00022840"/>
    </source>
</evidence>
<comment type="similarity">
    <text evidence="2">Belongs to the protein kinase superfamily. Ser/Thr protein kinase family.</text>
</comment>
<evidence type="ECO:0000256" key="3">
    <source>
        <dbReference type="ARBA" id="ARBA00012513"/>
    </source>
</evidence>
<organism evidence="25 26">
    <name type="scientific">Taxus chinensis</name>
    <name type="common">Chinese yew</name>
    <name type="synonym">Taxus wallichiana var. chinensis</name>
    <dbReference type="NCBI Taxonomy" id="29808"/>
    <lineage>
        <taxon>Eukaryota</taxon>
        <taxon>Viridiplantae</taxon>
        <taxon>Streptophyta</taxon>
        <taxon>Embryophyta</taxon>
        <taxon>Tracheophyta</taxon>
        <taxon>Spermatophyta</taxon>
        <taxon>Pinopsida</taxon>
        <taxon>Pinidae</taxon>
        <taxon>Conifers II</taxon>
        <taxon>Cupressales</taxon>
        <taxon>Taxaceae</taxon>
        <taxon>Taxus</taxon>
    </lineage>
</organism>
<evidence type="ECO:0000256" key="17">
    <source>
        <dbReference type="ARBA" id="ARBA00023180"/>
    </source>
</evidence>
<dbReference type="EMBL" id="JAHRHJ020000005">
    <property type="protein sequence ID" value="KAH9313642.1"/>
    <property type="molecule type" value="Genomic_DNA"/>
</dbReference>
<evidence type="ECO:0000256" key="21">
    <source>
        <dbReference type="SAM" id="MobiDB-lite"/>
    </source>
</evidence>
<dbReference type="SMART" id="SM00220">
    <property type="entry name" value="S_TKc"/>
    <property type="match status" value="1"/>
</dbReference>
<protein>
    <recommendedName>
        <fullName evidence="3">non-specific serine/threonine protein kinase</fullName>
        <ecNumber evidence="3">2.7.11.1</ecNumber>
    </recommendedName>
</protein>
<dbReference type="AlphaFoldDB" id="A0AA38LAK2"/>
<evidence type="ECO:0000256" key="9">
    <source>
        <dbReference type="ARBA" id="ARBA00022737"/>
    </source>
</evidence>
<dbReference type="InterPro" id="IPR003591">
    <property type="entry name" value="Leu-rich_rpt_typical-subtyp"/>
</dbReference>
<evidence type="ECO:0000256" key="13">
    <source>
        <dbReference type="ARBA" id="ARBA00022989"/>
    </source>
</evidence>
<evidence type="ECO:0000256" key="22">
    <source>
        <dbReference type="SAM" id="Phobius"/>
    </source>
</evidence>
<keyword evidence="10 20" id="KW-0547">Nucleotide-binding</keyword>
<evidence type="ECO:0000256" key="18">
    <source>
        <dbReference type="ARBA" id="ARBA00047899"/>
    </source>
</evidence>
<dbReference type="InterPro" id="IPR000719">
    <property type="entry name" value="Prot_kinase_dom"/>
</dbReference>
<comment type="caution">
    <text evidence="25">The sequence shown here is derived from an EMBL/GenBank/DDBJ whole genome shotgun (WGS) entry which is preliminary data.</text>
</comment>
<feature type="region of interest" description="Disordered" evidence="21">
    <location>
        <begin position="456"/>
        <end position="515"/>
    </location>
</feature>
<dbReference type="PROSITE" id="PS50011">
    <property type="entry name" value="PROTEIN_KINASE_DOM"/>
    <property type="match status" value="1"/>
</dbReference>
<keyword evidence="6" id="KW-0808">Transferase</keyword>
<feature type="compositionally biased region" description="Low complexity" evidence="21">
    <location>
        <begin position="459"/>
        <end position="489"/>
    </location>
</feature>
<evidence type="ECO:0000313" key="26">
    <source>
        <dbReference type="Proteomes" id="UP000824469"/>
    </source>
</evidence>
<feature type="signal peptide" evidence="23">
    <location>
        <begin position="1"/>
        <end position="28"/>
    </location>
</feature>
<keyword evidence="8 23" id="KW-0732">Signal</keyword>
<accession>A0AA38LAK2</accession>
<dbReference type="InterPro" id="IPR008271">
    <property type="entry name" value="Ser/Thr_kinase_AS"/>
</dbReference>
<feature type="chain" id="PRO_5041210546" description="non-specific serine/threonine protein kinase" evidence="23">
    <location>
        <begin position="29"/>
        <end position="975"/>
    </location>
</feature>
<dbReference type="PROSITE" id="PS00108">
    <property type="entry name" value="PROTEIN_KINASE_ST"/>
    <property type="match status" value="1"/>
</dbReference>